<keyword evidence="1" id="KW-0812">Transmembrane</keyword>
<evidence type="ECO:0000313" key="2">
    <source>
        <dbReference type="EMBL" id="RKQ33931.1"/>
    </source>
</evidence>
<accession>A0A495A6G9</accession>
<keyword evidence="3" id="KW-1185">Reference proteome</keyword>
<dbReference type="Proteomes" id="UP000269301">
    <property type="component" value="Unassembled WGS sequence"/>
</dbReference>
<dbReference type="AlphaFoldDB" id="A0A495A6G9"/>
<comment type="caution">
    <text evidence="2">The sequence shown here is derived from an EMBL/GenBank/DDBJ whole genome shotgun (WGS) entry which is preliminary data.</text>
</comment>
<evidence type="ECO:0000256" key="1">
    <source>
        <dbReference type="SAM" id="Phobius"/>
    </source>
</evidence>
<dbReference type="RefSeq" id="WP_121204045.1">
    <property type="nucleotide sequence ID" value="NZ_RBZP01000005.1"/>
</dbReference>
<organism evidence="2 3">
    <name type="scientific">Oceanobacillus halophilus</name>
    <dbReference type="NCBI Taxonomy" id="930130"/>
    <lineage>
        <taxon>Bacteria</taxon>
        <taxon>Bacillati</taxon>
        <taxon>Bacillota</taxon>
        <taxon>Bacilli</taxon>
        <taxon>Bacillales</taxon>
        <taxon>Bacillaceae</taxon>
        <taxon>Oceanobacillus</taxon>
    </lineage>
</organism>
<keyword evidence="1" id="KW-1133">Transmembrane helix</keyword>
<name>A0A495A6G9_9BACI</name>
<protein>
    <submittedName>
        <fullName evidence="2">NusG domain II-containing protein</fullName>
    </submittedName>
</protein>
<dbReference type="Pfam" id="PF07009">
    <property type="entry name" value="NusG_II"/>
    <property type="match status" value="1"/>
</dbReference>
<reference evidence="2 3" key="1">
    <citation type="journal article" date="2016" name="Int. J. Syst. Evol. Microbiol.">
        <title>Oceanobacillus halophilus sp. nov., a novel moderately halophilic bacterium from a hypersaline lake.</title>
        <authorList>
            <person name="Amoozegar M.A."/>
            <person name="Bagheri M."/>
            <person name="Makhdoumi A."/>
            <person name="Nikou M.M."/>
            <person name="Fazeli S.A.S."/>
            <person name="Schumann P."/>
            <person name="Sproer C."/>
            <person name="Sanchez-Porro C."/>
            <person name="Ventosa A."/>
        </authorList>
    </citation>
    <scope>NUCLEOTIDE SEQUENCE [LARGE SCALE GENOMIC DNA]</scope>
    <source>
        <strain evidence="2 3">DSM 23996</strain>
    </source>
</reference>
<dbReference type="OrthoDB" id="47603at2"/>
<dbReference type="InterPro" id="IPR038690">
    <property type="entry name" value="NusG_2_sf"/>
</dbReference>
<dbReference type="CDD" id="cd09911">
    <property type="entry name" value="Lin0431_like"/>
    <property type="match status" value="1"/>
</dbReference>
<gene>
    <name evidence="2" type="ORF">D8M06_08900</name>
</gene>
<evidence type="ECO:0000313" key="3">
    <source>
        <dbReference type="Proteomes" id="UP000269301"/>
    </source>
</evidence>
<sequence>MKEFFQMVKTWDIILIVLLILLSFLPFGIFTYQQAAQAGNDSTLVAVITVDNQETRRVPLTGNTETEVFDIVVSEHEKNTVEVDHEHIRIKSATCSDQVCVRTGAISKPGETIVCLPHKIVIEIQSTTNEPTDEEIIISS</sequence>
<dbReference type="Gene3D" id="2.60.320.10">
    <property type="entry name" value="N-utilization substance G protein NusG, insert domain"/>
    <property type="match status" value="1"/>
</dbReference>
<dbReference type="EMBL" id="RBZP01000005">
    <property type="protein sequence ID" value="RKQ33931.1"/>
    <property type="molecule type" value="Genomic_DNA"/>
</dbReference>
<proteinExistence type="predicted"/>
<keyword evidence="1" id="KW-0472">Membrane</keyword>
<feature type="transmembrane region" description="Helical" evidence="1">
    <location>
        <begin position="12"/>
        <end position="32"/>
    </location>
</feature>